<dbReference type="AlphaFoldDB" id="A0AAJ1HR60"/>
<proteinExistence type="predicted"/>
<organism evidence="1 2">
    <name type="scientific">Limosilactobacillus mucosae</name>
    <name type="common">Lactobacillus mucosae</name>
    <dbReference type="NCBI Taxonomy" id="97478"/>
    <lineage>
        <taxon>Bacteria</taxon>
        <taxon>Bacillati</taxon>
        <taxon>Bacillota</taxon>
        <taxon>Bacilli</taxon>
        <taxon>Lactobacillales</taxon>
        <taxon>Lactobacillaceae</taxon>
        <taxon>Limosilactobacillus</taxon>
    </lineage>
</organism>
<name>A0AAJ1HR60_LIMMU</name>
<accession>A0AAJ1HR60</accession>
<dbReference type="Proteomes" id="UP001220670">
    <property type="component" value="Unassembled WGS sequence"/>
</dbReference>
<sequence>MKINKYKNVLLTNKNISQVRLAVHDLLKIVRGEDLAVLATIGQSLINRLANGQQFLIENIQADYKIKYDGAIYKFSYNSQAEIVNDTAIFLLRMVNASHLEESIDSKEKLEKLIKPYRVI</sequence>
<reference evidence="1" key="1">
    <citation type="submission" date="2023-01" db="EMBL/GenBank/DDBJ databases">
        <title>Genome analysis of 13 Lactobacillus isolated from gut of wild boar.</title>
        <authorList>
            <person name="Papp P."/>
            <person name="Libisch B."/>
            <person name="Nagy T."/>
            <person name="Olasz F."/>
        </authorList>
    </citation>
    <scope>NUCLEOTIDE SEQUENCE</scope>
    <source>
        <strain evidence="1">F146</strain>
    </source>
</reference>
<gene>
    <name evidence="1" type="ORF">PO250_02025</name>
</gene>
<evidence type="ECO:0000313" key="1">
    <source>
        <dbReference type="EMBL" id="MDC2829114.1"/>
    </source>
</evidence>
<protein>
    <submittedName>
        <fullName evidence="1">Uncharacterized protein</fullName>
    </submittedName>
</protein>
<comment type="caution">
    <text evidence="1">The sequence shown here is derived from an EMBL/GenBank/DDBJ whole genome shotgun (WGS) entry which is preliminary data.</text>
</comment>
<dbReference type="EMBL" id="JAQONE010000006">
    <property type="protein sequence ID" value="MDC2829114.1"/>
    <property type="molecule type" value="Genomic_DNA"/>
</dbReference>
<dbReference type="RefSeq" id="WP_272225774.1">
    <property type="nucleotide sequence ID" value="NZ_JAQONE010000006.1"/>
</dbReference>
<evidence type="ECO:0000313" key="2">
    <source>
        <dbReference type="Proteomes" id="UP001220670"/>
    </source>
</evidence>